<keyword evidence="2" id="KW-1185">Reference proteome</keyword>
<evidence type="ECO:0000313" key="2">
    <source>
        <dbReference type="Proteomes" id="UP000323506"/>
    </source>
</evidence>
<dbReference type="EMBL" id="CM017705">
    <property type="protein sequence ID" value="TYG69998.1"/>
    <property type="molecule type" value="Genomic_DNA"/>
</dbReference>
<organism evidence="1 2">
    <name type="scientific">Gossypium darwinii</name>
    <name type="common">Darwin's cotton</name>
    <name type="synonym">Gossypium barbadense var. darwinii</name>
    <dbReference type="NCBI Taxonomy" id="34276"/>
    <lineage>
        <taxon>Eukaryota</taxon>
        <taxon>Viridiplantae</taxon>
        <taxon>Streptophyta</taxon>
        <taxon>Embryophyta</taxon>
        <taxon>Tracheophyta</taxon>
        <taxon>Spermatophyta</taxon>
        <taxon>Magnoliopsida</taxon>
        <taxon>eudicotyledons</taxon>
        <taxon>Gunneridae</taxon>
        <taxon>Pentapetalae</taxon>
        <taxon>rosids</taxon>
        <taxon>malvids</taxon>
        <taxon>Malvales</taxon>
        <taxon>Malvaceae</taxon>
        <taxon>Malvoideae</taxon>
        <taxon>Gossypium</taxon>
    </lineage>
</organism>
<evidence type="ECO:0000313" key="1">
    <source>
        <dbReference type="EMBL" id="TYG69998.1"/>
    </source>
</evidence>
<dbReference type="PANTHER" id="PTHR33116">
    <property type="entry name" value="REVERSE TRANSCRIPTASE ZINC-BINDING DOMAIN-CONTAINING PROTEIN-RELATED-RELATED"/>
    <property type="match status" value="1"/>
</dbReference>
<dbReference type="AlphaFoldDB" id="A0A5D2CMU1"/>
<dbReference type="Proteomes" id="UP000323506">
    <property type="component" value="Chromosome D05"/>
</dbReference>
<dbReference type="PANTHER" id="PTHR33116:SF86">
    <property type="entry name" value="REVERSE TRANSCRIPTASE DOMAIN-CONTAINING PROTEIN"/>
    <property type="match status" value="1"/>
</dbReference>
<proteinExistence type="predicted"/>
<reference evidence="1 2" key="1">
    <citation type="submission" date="2019-06" db="EMBL/GenBank/DDBJ databases">
        <title>WGS assembly of Gossypium darwinii.</title>
        <authorList>
            <person name="Chen Z.J."/>
            <person name="Sreedasyam A."/>
            <person name="Ando A."/>
            <person name="Song Q."/>
            <person name="De L."/>
            <person name="Hulse-Kemp A."/>
            <person name="Ding M."/>
            <person name="Ye W."/>
            <person name="Kirkbride R."/>
            <person name="Jenkins J."/>
            <person name="Plott C."/>
            <person name="Lovell J."/>
            <person name="Lin Y.-M."/>
            <person name="Vaughn R."/>
            <person name="Liu B."/>
            <person name="Li W."/>
            <person name="Simpson S."/>
            <person name="Scheffler B."/>
            <person name="Saski C."/>
            <person name="Grover C."/>
            <person name="Hu G."/>
            <person name="Conover J."/>
            <person name="Carlson J."/>
            <person name="Shu S."/>
            <person name="Boston L."/>
            <person name="Williams M."/>
            <person name="Peterson D."/>
            <person name="Mcgee K."/>
            <person name="Jones D."/>
            <person name="Wendel J."/>
            <person name="Stelly D."/>
            <person name="Grimwood J."/>
            <person name="Schmutz J."/>
        </authorList>
    </citation>
    <scope>NUCLEOTIDE SEQUENCE [LARGE SCALE GENOMIC DNA]</scope>
    <source>
        <strain evidence="1">1808015.09</strain>
    </source>
</reference>
<protein>
    <recommendedName>
        <fullName evidence="3">Reverse transcriptase zinc-binding domain-containing protein</fullName>
    </recommendedName>
</protein>
<gene>
    <name evidence="1" type="ORF">ES288_D05G276600v1</name>
</gene>
<evidence type="ECO:0008006" key="3">
    <source>
        <dbReference type="Google" id="ProtNLM"/>
    </source>
</evidence>
<sequence>MSCFLIPKSLCVDMEKVLNRFWWSNGGNRRGLHWSCWSELCKAKERGGLNFRDMGKFNIALLAKQGWRLVVNPESLLARIYKAKYYPRSTFWEARLGTNPSYNWKSIYAARGLLECKLG</sequence>
<name>A0A5D2CMU1_GOSDA</name>
<accession>A0A5D2CMU1</accession>